<sequence length="304" mass="32753">MAGLAVGEVGCESGSWQNPQQRVMLIVDLDLDCSCLLDRLADSPSPFLAGGRRGTDGHNTCIFLLHPPPQAANGRQCSSSSVVDRPMVRSHDSFVPGTRLGVPISRTQAYLYDHLQLLSIPSIPSLQRHVLSVFSPTLPVVDVGISLATLRESAWSYSPLDGGTGWWGKRSPFQNAIAGPQKPNARCDDVRFPRSCKPTNQRRAASSTNSGAINTTHHQPAAPSSTTCAHSSNSTYRWSTAFTIGYHVSITPVYQPRLSPNLLLAIILSSRKESSKTCADRTVTAPLQAPSSWAIASCSIVTFE</sequence>
<gene>
    <name evidence="2" type="ORF">EX30DRAFT_390176</name>
</gene>
<keyword evidence="3" id="KW-1185">Reference proteome</keyword>
<dbReference type="AlphaFoldDB" id="A0A4S2MHW5"/>
<dbReference type="InParanoid" id="A0A4S2MHW5"/>
<protein>
    <submittedName>
        <fullName evidence="2">Uncharacterized protein</fullName>
    </submittedName>
</protein>
<dbReference type="Proteomes" id="UP000298138">
    <property type="component" value="Unassembled WGS sequence"/>
</dbReference>
<evidence type="ECO:0000313" key="2">
    <source>
        <dbReference type="EMBL" id="TGZ76466.1"/>
    </source>
</evidence>
<dbReference type="EMBL" id="ML220177">
    <property type="protein sequence ID" value="TGZ76466.1"/>
    <property type="molecule type" value="Genomic_DNA"/>
</dbReference>
<accession>A0A4S2MHW5</accession>
<evidence type="ECO:0000256" key="1">
    <source>
        <dbReference type="SAM" id="MobiDB-lite"/>
    </source>
</evidence>
<reference evidence="2 3" key="1">
    <citation type="submission" date="2019-04" db="EMBL/GenBank/DDBJ databases">
        <title>Comparative genomics and transcriptomics to analyze fruiting body development in filamentous ascomycetes.</title>
        <authorList>
            <consortium name="DOE Joint Genome Institute"/>
            <person name="Lutkenhaus R."/>
            <person name="Traeger S."/>
            <person name="Breuer J."/>
            <person name="Kuo A."/>
            <person name="Lipzen A."/>
            <person name="Pangilinan J."/>
            <person name="Dilworth D."/>
            <person name="Sandor L."/>
            <person name="Poggeler S."/>
            <person name="Barry K."/>
            <person name="Grigoriev I.V."/>
            <person name="Nowrousian M."/>
        </authorList>
    </citation>
    <scope>NUCLEOTIDE SEQUENCE [LARGE SCALE GENOMIC DNA]</scope>
    <source>
        <strain evidence="2 3">CBS 389.68</strain>
    </source>
</reference>
<feature type="compositionally biased region" description="Polar residues" evidence="1">
    <location>
        <begin position="197"/>
        <end position="228"/>
    </location>
</feature>
<proteinExistence type="predicted"/>
<name>A0A4S2MHW5_9PEZI</name>
<feature type="region of interest" description="Disordered" evidence="1">
    <location>
        <begin position="177"/>
        <end position="228"/>
    </location>
</feature>
<organism evidence="2 3">
    <name type="scientific">Ascodesmis nigricans</name>
    <dbReference type="NCBI Taxonomy" id="341454"/>
    <lineage>
        <taxon>Eukaryota</taxon>
        <taxon>Fungi</taxon>
        <taxon>Dikarya</taxon>
        <taxon>Ascomycota</taxon>
        <taxon>Pezizomycotina</taxon>
        <taxon>Pezizomycetes</taxon>
        <taxon>Pezizales</taxon>
        <taxon>Ascodesmidaceae</taxon>
        <taxon>Ascodesmis</taxon>
    </lineage>
</organism>
<evidence type="ECO:0000313" key="3">
    <source>
        <dbReference type="Proteomes" id="UP000298138"/>
    </source>
</evidence>